<protein>
    <submittedName>
        <fullName evidence="2">Putative glycosyltransferase</fullName>
    </submittedName>
    <submittedName>
        <fullName evidence="1">WbdE</fullName>
    </submittedName>
</protein>
<dbReference type="PATRIC" id="fig|562.10501.peg.2426"/>
<keyword evidence="2" id="KW-0808">Transferase</keyword>
<evidence type="ECO:0000313" key="1">
    <source>
        <dbReference type="EMBL" id="ABZ79717.1"/>
    </source>
</evidence>
<organism evidence="1">
    <name type="scientific">Escherichia coli</name>
    <dbReference type="NCBI Taxonomy" id="562"/>
    <lineage>
        <taxon>Bacteria</taxon>
        <taxon>Pseudomonadati</taxon>
        <taxon>Pseudomonadota</taxon>
        <taxon>Gammaproteobacteria</taxon>
        <taxon>Enterobacterales</taxon>
        <taxon>Enterobacteriaceae</taxon>
        <taxon>Escherichia</taxon>
    </lineage>
</organism>
<name>B7SFY6_ECOLX</name>
<reference evidence="2" key="2">
    <citation type="journal article" date="2014" name="DNA Res.">
        <title>A complete view of the genetic diversity of the Escherichia coli O-antigen biosynthesis gene cluster.</title>
        <authorList>
            <person name="Iguchi A."/>
            <person name="Iyoda S."/>
            <person name="Kikuchi T."/>
            <person name="Ogura Y."/>
            <person name="Katsura K."/>
            <person name="Ohnishi M."/>
            <person name="Hayashi T."/>
            <person name="Thomson N.R."/>
        </authorList>
    </citation>
    <scope>NUCLEOTIDE SEQUENCE</scope>
    <source>
        <strain evidence="2">Bi7327-41</strain>
    </source>
</reference>
<dbReference type="GO" id="GO:0016740">
    <property type="term" value="F:transferase activity"/>
    <property type="evidence" value="ECO:0007669"/>
    <property type="project" value="UniProtKB-KW"/>
</dbReference>
<dbReference type="RefSeq" id="WP_000432284.1">
    <property type="nucleotide sequence ID" value="NZ_CP029164.1"/>
</dbReference>
<dbReference type="SUPFAM" id="SSF53448">
    <property type="entry name" value="Nucleotide-diphospho-sugar transferases"/>
    <property type="match status" value="1"/>
</dbReference>
<accession>B7SFY6</accession>
<reference evidence="1" key="1">
    <citation type="submission" date="2007-11" db="EMBL/GenBank/DDBJ databases">
        <title>Structure and genetics of Shigella O-antigens.</title>
        <authorList>
            <person name="Liu B."/>
            <person name="Knirel Y.A."/>
            <person name="Feng L."/>
            <person name="Perepelov A.V."/>
            <person name="Senchenkova S.N."/>
            <person name="Wang Q."/>
            <person name="Reeves P.R."/>
            <person name="Wang L."/>
        </authorList>
    </citation>
    <scope>NUCLEOTIDE SEQUENCE</scope>
</reference>
<proteinExistence type="predicted"/>
<dbReference type="InterPro" id="IPR029044">
    <property type="entry name" value="Nucleotide-diphossugar_trans"/>
</dbReference>
<sequence length="280" mass="32606">MENTNYYKLAILIVLYGKEVEQCETFTHIDRVLKKNRMSKDDIILCLWNNGPREIAFNLTTDYYTLKVCQTINNESLSYIYNLFINEVESEKYILLDHDSILKYDYVLECLNSTSDCIIPNIIVGNNIQSPKTYSIQSFNKGNTVLAIGSGICISKKLCEKLRQVFGDVFDSRFYFYGVDSTFFLRLNKIGESEFIKISECVVLHSLSRLENEAIKVKQFRIKERSYDQGLTLRYYFCKFTFFTVAKKLLAKLIFNKSDISLIYFAKAYFSGKHYKSGKS</sequence>
<evidence type="ECO:0000313" key="2">
    <source>
        <dbReference type="EMBL" id="BAQ01039.1"/>
    </source>
</evidence>
<dbReference type="EMBL" id="EU289392">
    <property type="protein sequence ID" value="ABZ79717.1"/>
    <property type="molecule type" value="Genomic_DNA"/>
</dbReference>
<dbReference type="AlphaFoldDB" id="B7SFY6"/>
<dbReference type="CAZy" id="GT2">
    <property type="family name" value="Glycosyltransferase Family 2"/>
</dbReference>
<dbReference type="EMBL" id="AB812021">
    <property type="protein sequence ID" value="BAQ01039.1"/>
    <property type="molecule type" value="Genomic_DNA"/>
</dbReference>
<gene>
    <name evidence="1" type="primary">wbdE</name>
</gene>